<dbReference type="GO" id="GO:0045476">
    <property type="term" value="P:nurse cell apoptotic process"/>
    <property type="evidence" value="ECO:0007669"/>
    <property type="project" value="UniProtKB-ARBA"/>
</dbReference>
<dbReference type="Gene3D" id="3.30.710.10">
    <property type="entry name" value="Potassium Channel Kv1.1, Chain A"/>
    <property type="match status" value="1"/>
</dbReference>
<evidence type="ECO:0000256" key="8">
    <source>
        <dbReference type="ARBA" id="ARBA00023015"/>
    </source>
</evidence>
<feature type="region of interest" description="Disordered" evidence="15">
    <location>
        <begin position="532"/>
        <end position="555"/>
    </location>
</feature>
<dbReference type="GO" id="GO:0048813">
    <property type="term" value="P:dendrite morphogenesis"/>
    <property type="evidence" value="ECO:0007669"/>
    <property type="project" value="UniProtKB-ARBA"/>
</dbReference>
<keyword evidence="5" id="KW-0221">Differentiation</keyword>
<dbReference type="Pfam" id="PF00651">
    <property type="entry name" value="BTB"/>
    <property type="match status" value="1"/>
</dbReference>
<dbReference type="SUPFAM" id="SSF57716">
    <property type="entry name" value="Glucocorticoid receptor-like (DNA-binding domain)"/>
    <property type="match status" value="1"/>
</dbReference>
<dbReference type="InterPro" id="IPR000210">
    <property type="entry name" value="BTB/POZ_dom"/>
</dbReference>
<organism evidence="16 17">
    <name type="scientific">Rhodnius prolixus</name>
    <name type="common">Triatomid bug</name>
    <dbReference type="NCBI Taxonomy" id="13249"/>
    <lineage>
        <taxon>Eukaryota</taxon>
        <taxon>Metazoa</taxon>
        <taxon>Ecdysozoa</taxon>
        <taxon>Arthropoda</taxon>
        <taxon>Hexapoda</taxon>
        <taxon>Insecta</taxon>
        <taxon>Pterygota</taxon>
        <taxon>Neoptera</taxon>
        <taxon>Paraneoptera</taxon>
        <taxon>Hemiptera</taxon>
        <taxon>Heteroptera</taxon>
        <taxon>Panheteroptera</taxon>
        <taxon>Cimicomorpha</taxon>
        <taxon>Reduviidae</taxon>
        <taxon>Triatominae</taxon>
        <taxon>Rhodnius</taxon>
    </lineage>
</organism>
<evidence type="ECO:0000256" key="3">
    <source>
        <dbReference type="ARBA" id="ARBA00022723"/>
    </source>
</evidence>
<dbReference type="STRING" id="13249.T1HCN3"/>
<dbReference type="InterPro" id="IPR006612">
    <property type="entry name" value="THAP_Znf"/>
</dbReference>
<reference evidence="16" key="1">
    <citation type="submission" date="2015-05" db="UniProtKB">
        <authorList>
            <consortium name="EnsemblMetazoa"/>
        </authorList>
    </citation>
    <scope>IDENTIFICATION</scope>
</reference>
<keyword evidence="9 13" id="KW-0238">DNA-binding</keyword>
<dbReference type="GO" id="GO:0007526">
    <property type="term" value="P:larval somatic muscle development"/>
    <property type="evidence" value="ECO:0007669"/>
    <property type="project" value="UniProtKB-ARBA"/>
</dbReference>
<evidence type="ECO:0000256" key="10">
    <source>
        <dbReference type="ARBA" id="ARBA00023163"/>
    </source>
</evidence>
<dbReference type="GO" id="GO:0045467">
    <property type="term" value="P:R7 cell development"/>
    <property type="evidence" value="ECO:0007669"/>
    <property type="project" value="UniProtKB-ARBA"/>
</dbReference>
<evidence type="ECO:0000313" key="17">
    <source>
        <dbReference type="Proteomes" id="UP000015103"/>
    </source>
</evidence>
<feature type="compositionally biased region" description="Basic and acidic residues" evidence="15">
    <location>
        <begin position="805"/>
        <end position="817"/>
    </location>
</feature>
<keyword evidence="4 13" id="KW-0863">Zinc-finger</keyword>
<evidence type="ECO:0000256" key="4">
    <source>
        <dbReference type="ARBA" id="ARBA00022771"/>
    </source>
</evidence>
<dbReference type="GO" id="GO:0005634">
    <property type="term" value="C:nucleus"/>
    <property type="evidence" value="ECO:0007669"/>
    <property type="project" value="UniProtKB-SubCell"/>
</dbReference>
<dbReference type="GO" id="GO:0007464">
    <property type="term" value="P:R3/R4 cell fate commitment"/>
    <property type="evidence" value="ECO:0007669"/>
    <property type="project" value="UniProtKB-ARBA"/>
</dbReference>
<name>T1HCN3_RHOPR</name>
<comment type="subcellular location">
    <subcellularLocation>
        <location evidence="1 14">Nucleus</location>
    </subcellularLocation>
</comment>
<keyword evidence="3" id="KW-0479">Metal-binding</keyword>
<dbReference type="Pfam" id="PF05485">
    <property type="entry name" value="THAP"/>
    <property type="match status" value="1"/>
</dbReference>
<dbReference type="Proteomes" id="UP000015103">
    <property type="component" value="Unassembled WGS sequence"/>
</dbReference>
<dbReference type="PROSITE" id="PS50950">
    <property type="entry name" value="ZF_THAP"/>
    <property type="match status" value="1"/>
</dbReference>
<accession>T1HCN3</accession>
<keyword evidence="6" id="KW-0862">Zinc</keyword>
<keyword evidence="8" id="KW-0805">Transcription regulation</keyword>
<dbReference type="PANTHER" id="PTHR23110">
    <property type="entry name" value="BTB DOMAIN TRANSCRIPTION FACTOR"/>
    <property type="match status" value="1"/>
</dbReference>
<evidence type="ECO:0000256" key="15">
    <source>
        <dbReference type="SAM" id="MobiDB-lite"/>
    </source>
</evidence>
<proteinExistence type="predicted"/>
<sequence>MDDDPLEQMRQKFETAIAKMINDKRQNNIILPPARYETILAEVIQAKAKVTGKTPTEYRRLKRYDIMDDTNGQKVLVVPGTVGPNKTVKYYARSDELFSIIHWAHLSTNHGGREKVLNIVKANYGNVSTEIVMTYISGCPKCQYRHGFRRENFYVRPKCLDKIHKVAPISLTITPLRVLLALPEMPTCYVPGCKSGYGGKPDKHFFSPPQDEHEFLMWVKAIARTDFPLTRKCRVCHVHFSDDSIIKSDEFIIEGERVIIQRAKWKLRPGAIPQIFPTLPKSKPSKARKLPARKCKKIPDKRRKIRVKRRKIPGKRSFLECYLQGDILKNKWRNLRDTYGKHLKSVSPYAGPNVKKSYKHWQWATHMEYFKPYLSYSYITTNEPEIDNDTSSNVFGASNDFNESLAPTFDSQEQERHCYGQLQSVSSVIEQEIDFLPIVCKPKKQRQQEDRYKLLDVQPMEDTLFQRYNENVHRSLELDATELIFLGYAKTIKTFSPRRQARMKVKLAQIITEEEEEDEEDVHQLQELALSSMSGPSSSDLIIPGGSPSSPGSVPIAPKKLSSVVPLSSTLPTTLPTASPSSSSVPPPPPEVCLRWNSYYSNMQATFPTLLNNEQFVDVTLACEGRSIKCHKVMLSACSSYFEELLSQNPCQHPIVFMRDLKFWEVQALVEFMYSGEVNVAQEKLPSLLAAAEALQIKGLTGPSQSSQQDESDYMPIQDSDEVPMSQSHKRPQPPQSAKQMPMMHPIVQHSTSPSLSSTGGASSSGIAAQLPTSSPNRKESTSSSYHPPVKIKKERESTPPLALIKEEPLDLGKDSMETGSNNGHDLSNASSSYQASNYDRSHYSGRSLGKPQNGLSDEEDQDRLSTHSNQSDDAASLVEQKHDPGDDVSDA</sequence>
<dbReference type="VEuPathDB" id="VectorBase:RPRC001797"/>
<feature type="region of interest" description="Disordered" evidence="15">
    <location>
        <begin position="701"/>
        <end position="892"/>
    </location>
</feature>
<dbReference type="InParanoid" id="T1HCN3"/>
<keyword evidence="17" id="KW-1185">Reference proteome</keyword>
<dbReference type="PROSITE" id="PS50097">
    <property type="entry name" value="BTB"/>
    <property type="match status" value="1"/>
</dbReference>
<feature type="compositionally biased region" description="Low complexity" evidence="15">
    <location>
        <begin position="751"/>
        <end position="769"/>
    </location>
</feature>
<dbReference type="eggNOG" id="KOG0017">
    <property type="taxonomic scope" value="Eukaryota"/>
</dbReference>
<dbReference type="EnsemblMetazoa" id="RPRC001797-RA">
    <property type="protein sequence ID" value="RPRC001797-PA"/>
    <property type="gene ID" value="RPRC001797"/>
</dbReference>
<dbReference type="GO" id="GO:0035167">
    <property type="term" value="P:larval lymph gland hemopoiesis"/>
    <property type="evidence" value="ECO:0007669"/>
    <property type="project" value="UniProtKB-ARBA"/>
</dbReference>
<dbReference type="GO" id="GO:0016199">
    <property type="term" value="P:axon midline choice point recognition"/>
    <property type="evidence" value="ECO:0007669"/>
    <property type="project" value="UniProtKB-ARBA"/>
</dbReference>
<feature type="compositionally biased region" description="Low complexity" evidence="15">
    <location>
        <begin position="828"/>
        <end position="839"/>
    </location>
</feature>
<evidence type="ECO:0000313" key="16">
    <source>
        <dbReference type="EnsemblMetazoa" id="RPRC001797-PA"/>
    </source>
</evidence>
<keyword evidence="11 14" id="KW-0539">Nucleus</keyword>
<evidence type="ECO:0000256" key="6">
    <source>
        <dbReference type="ARBA" id="ARBA00022833"/>
    </source>
</evidence>
<evidence type="ECO:0000256" key="14">
    <source>
        <dbReference type="PROSITE-ProRule" id="PRU00371"/>
    </source>
</evidence>
<evidence type="ECO:0000256" key="12">
    <source>
        <dbReference type="ARBA" id="ARBA00037382"/>
    </source>
</evidence>
<keyword evidence="7" id="KW-0524">Neurogenesis</keyword>
<feature type="compositionally biased region" description="Polar residues" evidence="15">
    <location>
        <begin position="771"/>
        <end position="786"/>
    </location>
</feature>
<dbReference type="PANTHER" id="PTHR23110:SF111">
    <property type="entry name" value="LONGITUDINALS LACKING PROTEIN, ISOFORMS F_I_K_T"/>
    <property type="match status" value="1"/>
</dbReference>
<dbReference type="GO" id="GO:0006357">
    <property type="term" value="P:regulation of transcription by RNA polymerase II"/>
    <property type="evidence" value="ECO:0007669"/>
    <property type="project" value="TreeGrafter"/>
</dbReference>
<dbReference type="AlphaFoldDB" id="T1HCN3"/>
<evidence type="ECO:0000256" key="13">
    <source>
        <dbReference type="PROSITE-ProRule" id="PRU00309"/>
    </source>
</evidence>
<dbReference type="SUPFAM" id="SSF54695">
    <property type="entry name" value="POZ domain"/>
    <property type="match status" value="1"/>
</dbReference>
<dbReference type="CDD" id="cd18315">
    <property type="entry name" value="BTB_POZ_BAB-like"/>
    <property type="match status" value="1"/>
</dbReference>
<keyword evidence="10" id="KW-0804">Transcription</keyword>
<evidence type="ECO:0000256" key="1">
    <source>
        <dbReference type="ARBA" id="ARBA00004123"/>
    </source>
</evidence>
<evidence type="ECO:0000256" key="9">
    <source>
        <dbReference type="ARBA" id="ARBA00023125"/>
    </source>
</evidence>
<dbReference type="PROSITE" id="PS51031">
    <property type="entry name" value="BESS"/>
    <property type="match status" value="1"/>
</dbReference>
<dbReference type="InterPro" id="IPR011333">
    <property type="entry name" value="SKP1/BTB/POZ_sf"/>
</dbReference>
<protein>
    <recommendedName>
        <fullName evidence="18">BTB domain-containing protein</fullName>
    </recommendedName>
</protein>
<dbReference type="EMBL" id="ACPB03002014">
    <property type="status" value="NOT_ANNOTATED_CDS"/>
    <property type="molecule type" value="Genomic_DNA"/>
</dbReference>
<dbReference type="GO" id="GO:0008270">
    <property type="term" value="F:zinc ion binding"/>
    <property type="evidence" value="ECO:0007669"/>
    <property type="project" value="UniProtKB-KW"/>
</dbReference>
<evidence type="ECO:0000256" key="11">
    <source>
        <dbReference type="ARBA" id="ARBA00023242"/>
    </source>
</evidence>
<evidence type="ECO:0000256" key="7">
    <source>
        <dbReference type="ARBA" id="ARBA00022902"/>
    </source>
</evidence>
<comment type="function">
    <text evidence="12">Putative transcription factor required for axon growth and guidance in the central and peripheral nervous systems. Repels CNS axons away from the midline by promoting the expression of the midline repellent sli and its receptor robo.</text>
</comment>
<keyword evidence="2" id="KW-0217">Developmental protein</keyword>
<dbReference type="SMART" id="SM00980">
    <property type="entry name" value="THAP"/>
    <property type="match status" value="1"/>
</dbReference>
<dbReference type="InterPro" id="IPR004210">
    <property type="entry name" value="BESS_motif"/>
</dbReference>
<dbReference type="InterPro" id="IPR051095">
    <property type="entry name" value="Dros_DevTransReg"/>
</dbReference>
<evidence type="ECO:0000256" key="5">
    <source>
        <dbReference type="ARBA" id="ARBA00022782"/>
    </source>
</evidence>
<dbReference type="SMART" id="SM00225">
    <property type="entry name" value="BTB"/>
    <property type="match status" value="1"/>
</dbReference>
<evidence type="ECO:0008006" key="18">
    <source>
        <dbReference type="Google" id="ProtNLM"/>
    </source>
</evidence>
<dbReference type="GO" id="GO:0003677">
    <property type="term" value="F:DNA binding"/>
    <property type="evidence" value="ECO:0007669"/>
    <property type="project" value="UniProtKB-UniRule"/>
</dbReference>
<evidence type="ECO:0000256" key="2">
    <source>
        <dbReference type="ARBA" id="ARBA00022473"/>
    </source>
</evidence>
<dbReference type="HOGENOM" id="CLU_323981_0_0_1"/>
<dbReference type="GO" id="GO:0008406">
    <property type="term" value="P:gonad development"/>
    <property type="evidence" value="ECO:0007669"/>
    <property type="project" value="UniProtKB-ARBA"/>
</dbReference>